<dbReference type="Gene3D" id="1.10.260.40">
    <property type="entry name" value="lambda repressor-like DNA-binding domains"/>
    <property type="match status" value="1"/>
</dbReference>
<dbReference type="PANTHER" id="PTHR40455:SF1">
    <property type="entry name" value="ANTITOXIN HIGA"/>
    <property type="match status" value="1"/>
</dbReference>
<sequence>MLAVEQITELVSELNERVPVLREISNQQDHDHALALMEELIEDYDTNLVAIEALGNSIARYEADAVSFTEFNQRTLGGDPAVATLKVLMDQHNLNTTDFKNEIGGKSMVSQVLNGGKRLTRDHIERLAKRFGISPALFFE</sequence>
<organism evidence="2 3">
    <name type="scientific">Alteromonas stellipolaris</name>
    <dbReference type="NCBI Taxonomy" id="233316"/>
    <lineage>
        <taxon>Bacteria</taxon>
        <taxon>Pseudomonadati</taxon>
        <taxon>Pseudomonadota</taxon>
        <taxon>Gammaproteobacteria</taxon>
        <taxon>Alteromonadales</taxon>
        <taxon>Alteromonadaceae</taxon>
        <taxon>Alteromonas/Salinimonas group</taxon>
        <taxon>Alteromonas</taxon>
    </lineage>
</organism>
<reference evidence="2 3" key="1">
    <citation type="submission" date="2015-12" db="EMBL/GenBank/DDBJ databases">
        <title>Intraspecies pangenome expansion in the marine bacterium Alteromonas.</title>
        <authorList>
            <person name="Lopez-Perez M."/>
            <person name="Rodriguez-Valera F."/>
        </authorList>
    </citation>
    <scope>NUCLEOTIDE SEQUENCE [LARGE SCALE GENOMIC DNA]</scope>
    <source>
        <strain evidence="2 3">LMG 21861</strain>
        <plasmid evidence="2 3">pASTE61-200</plasmid>
    </source>
</reference>
<accession>A0ABM5YQ94</accession>
<dbReference type="InterPro" id="IPR039060">
    <property type="entry name" value="Antitox_HigA"/>
</dbReference>
<dbReference type="RefSeq" id="WP_061093767.1">
    <property type="nucleotide sequence ID" value="NZ_CP013927.1"/>
</dbReference>
<evidence type="ECO:0000259" key="1">
    <source>
        <dbReference type="PROSITE" id="PS50943"/>
    </source>
</evidence>
<dbReference type="PANTHER" id="PTHR40455">
    <property type="entry name" value="ANTITOXIN HIGA"/>
    <property type="match status" value="1"/>
</dbReference>
<protein>
    <submittedName>
        <fullName evidence="2">XRE family transcriptional regulator</fullName>
    </submittedName>
</protein>
<evidence type="ECO:0000313" key="2">
    <source>
        <dbReference type="EMBL" id="AMJ76728.1"/>
    </source>
</evidence>
<dbReference type="SUPFAM" id="SSF47413">
    <property type="entry name" value="lambda repressor-like DNA-binding domains"/>
    <property type="match status" value="1"/>
</dbReference>
<gene>
    <name evidence="2" type="ORF">AVL57_00885</name>
</gene>
<proteinExistence type="predicted"/>
<name>A0ABM5YQ94_9ALTE</name>
<keyword evidence="3" id="KW-1185">Reference proteome</keyword>
<evidence type="ECO:0000313" key="3">
    <source>
        <dbReference type="Proteomes" id="UP000056750"/>
    </source>
</evidence>
<dbReference type="Proteomes" id="UP000056750">
    <property type="component" value="Plasmid pASTE61-200"/>
</dbReference>
<geneLocation type="plasmid" evidence="2 3">
    <name>pASTE61-200</name>
</geneLocation>
<dbReference type="CDD" id="cd00093">
    <property type="entry name" value="HTH_XRE"/>
    <property type="match status" value="1"/>
</dbReference>
<feature type="domain" description="HTH cro/C1-type" evidence="1">
    <location>
        <begin position="106"/>
        <end position="138"/>
    </location>
</feature>
<dbReference type="PROSITE" id="PS50943">
    <property type="entry name" value="HTH_CROC1"/>
    <property type="match status" value="1"/>
</dbReference>
<dbReference type="InterPro" id="IPR010982">
    <property type="entry name" value="Lambda_DNA-bd_dom_sf"/>
</dbReference>
<dbReference type="InterPro" id="IPR001387">
    <property type="entry name" value="Cro/C1-type_HTH"/>
</dbReference>
<keyword evidence="2" id="KW-0614">Plasmid</keyword>
<dbReference type="EMBL" id="CP013927">
    <property type="protein sequence ID" value="AMJ76728.1"/>
    <property type="molecule type" value="Genomic_DNA"/>
</dbReference>